<dbReference type="SUPFAM" id="SSF51197">
    <property type="entry name" value="Clavaminate synthase-like"/>
    <property type="match status" value="1"/>
</dbReference>
<dbReference type="STRING" id="288004.AL038_12465"/>
<dbReference type="AlphaFoldDB" id="A0A2N9YFZ6"/>
<keyword evidence="1" id="KW-0812">Transmembrane</keyword>
<organism evidence="2 3">
    <name type="scientific">Beggiatoa leptomitoformis</name>
    <dbReference type="NCBI Taxonomy" id="288004"/>
    <lineage>
        <taxon>Bacteria</taxon>
        <taxon>Pseudomonadati</taxon>
        <taxon>Pseudomonadota</taxon>
        <taxon>Gammaproteobacteria</taxon>
        <taxon>Thiotrichales</taxon>
        <taxon>Thiotrichaceae</taxon>
        <taxon>Beggiatoa</taxon>
    </lineage>
</organism>
<keyword evidence="1" id="KW-1133">Transmembrane helix</keyword>
<dbReference type="RefSeq" id="WP_062153307.1">
    <property type="nucleotide sequence ID" value="NZ_CP012373.2"/>
</dbReference>
<dbReference type="OrthoDB" id="9777760at2"/>
<dbReference type="KEGG" id="blep:AL038_12465"/>
<dbReference type="EMBL" id="CP018889">
    <property type="protein sequence ID" value="AUI69305.1"/>
    <property type="molecule type" value="Genomic_DNA"/>
</dbReference>
<evidence type="ECO:0008006" key="4">
    <source>
        <dbReference type="Google" id="ProtNLM"/>
    </source>
</evidence>
<reference evidence="3" key="1">
    <citation type="submission" date="2016-12" db="EMBL/GenBank/DDBJ databases">
        <title>Complete Genome Sequence of Beggiatoa leptomitiformis D-401.</title>
        <authorList>
            <person name="Fomenkov A."/>
            <person name="Vincze T."/>
            <person name="Grabovich M."/>
            <person name="Anton B.P."/>
            <person name="Dubinina G."/>
            <person name="Orlova M."/>
            <person name="Belousova E."/>
            <person name="Roberts R.J."/>
        </authorList>
    </citation>
    <scope>NUCLEOTIDE SEQUENCE [LARGE SCALE GENOMIC DNA]</scope>
    <source>
        <strain evidence="3">D-401</strain>
    </source>
</reference>
<evidence type="ECO:0000313" key="3">
    <source>
        <dbReference type="Proteomes" id="UP000234271"/>
    </source>
</evidence>
<gene>
    <name evidence="2" type="ORF">BLE401_11800</name>
</gene>
<evidence type="ECO:0000313" key="2">
    <source>
        <dbReference type="EMBL" id="AUI69305.1"/>
    </source>
</evidence>
<dbReference type="Proteomes" id="UP000234271">
    <property type="component" value="Chromosome"/>
</dbReference>
<sequence length="264" mass="30292">MLYLLGFIMVTVAGFYGFLFFNQQSRYQKISILQKDIIKQYQPTFSYPTEALPSFEQRVAQIPCFLPDSLFNQLRDVAIRSLYTERSYLPTHKKGGTVSYEALHQLAPELVAFYHSPLLQHICSALVGDFVVPTPLNDQSSCSLLVYEQVGDHINWHYDHNFYTGKHFTVLLSLVNENYIKKELSSAQLWIKQQEQAIMIPTPPNTLVIFEGATVLHKATKLAENERRVLLSMTFCTNPHAPVLKSVVRRIKDTAFFGIRALWT</sequence>
<evidence type="ECO:0000256" key="1">
    <source>
        <dbReference type="SAM" id="Phobius"/>
    </source>
</evidence>
<keyword evidence="3" id="KW-1185">Reference proteome</keyword>
<name>A0A2N9YFZ6_9GAMM</name>
<dbReference type="Gene3D" id="2.60.120.620">
    <property type="entry name" value="q2cbj1_9rhob like domain"/>
    <property type="match status" value="1"/>
</dbReference>
<keyword evidence="1" id="KW-0472">Membrane</keyword>
<protein>
    <recommendedName>
        <fullName evidence="4">Fe2OG dioxygenase domain-containing protein</fullName>
    </recommendedName>
</protein>
<proteinExistence type="predicted"/>
<feature type="transmembrane region" description="Helical" evidence="1">
    <location>
        <begin position="6"/>
        <end position="22"/>
    </location>
</feature>
<accession>A0A2N9YFZ6</accession>